<proteinExistence type="predicted"/>
<evidence type="ECO:0000313" key="2">
    <source>
        <dbReference type="EMBL" id="MDY7226091.1"/>
    </source>
</evidence>
<feature type="domain" description="Immunity MXAN-0049 protein" evidence="1">
    <location>
        <begin position="90"/>
        <end position="185"/>
    </location>
</feature>
<dbReference type="Pfam" id="PF07791">
    <property type="entry name" value="Imm11"/>
    <property type="match status" value="1"/>
</dbReference>
<organism evidence="2 3">
    <name type="scientific">Hyalangium rubrum</name>
    <dbReference type="NCBI Taxonomy" id="3103134"/>
    <lineage>
        <taxon>Bacteria</taxon>
        <taxon>Pseudomonadati</taxon>
        <taxon>Myxococcota</taxon>
        <taxon>Myxococcia</taxon>
        <taxon>Myxococcales</taxon>
        <taxon>Cystobacterineae</taxon>
        <taxon>Archangiaceae</taxon>
        <taxon>Hyalangium</taxon>
    </lineage>
</organism>
<gene>
    <name evidence="2" type="ORF">SYV04_06835</name>
</gene>
<dbReference type="EMBL" id="JAXIVS010000002">
    <property type="protein sequence ID" value="MDY7226091.1"/>
    <property type="molecule type" value="Genomic_DNA"/>
</dbReference>
<dbReference type="RefSeq" id="WP_321544812.1">
    <property type="nucleotide sequence ID" value="NZ_JAXIVS010000002.1"/>
</dbReference>
<dbReference type="Proteomes" id="UP001291309">
    <property type="component" value="Unassembled WGS sequence"/>
</dbReference>
<accession>A0ABU5GYE8</accession>
<evidence type="ECO:0000313" key="3">
    <source>
        <dbReference type="Proteomes" id="UP001291309"/>
    </source>
</evidence>
<name>A0ABU5GYE8_9BACT</name>
<keyword evidence="3" id="KW-1185">Reference proteome</keyword>
<dbReference type="InterPro" id="IPR012433">
    <property type="entry name" value="Imm11"/>
</dbReference>
<sequence>MPQHFFELYDDLHVPRRWQLKNPVDGHGHEVNDWDFRLGTPIRLEGRLKIQLESEGRPLDFSETNSRIPVVHINVASMLSELAPNDVQLIPVDVEGQPEQYLILVATRLIRCIDEKASKVQFWTAEDGVPHKVGTYYAVDHMRIDRSKVGDAKVFRPAGWEGTLIVSGDIKKALTRMGATGAKFKGV</sequence>
<comment type="caution">
    <text evidence="2">The sequence shown here is derived from an EMBL/GenBank/DDBJ whole genome shotgun (WGS) entry which is preliminary data.</text>
</comment>
<reference evidence="2 3" key="1">
    <citation type="submission" date="2023-12" db="EMBL/GenBank/DDBJ databases">
        <title>the genome sequence of Hyalangium sp. s54d21.</title>
        <authorList>
            <person name="Zhang X."/>
        </authorList>
    </citation>
    <scope>NUCLEOTIDE SEQUENCE [LARGE SCALE GENOMIC DNA]</scope>
    <source>
        <strain evidence="3">s54d21</strain>
    </source>
</reference>
<protein>
    <recommendedName>
        <fullName evidence="1">Immunity MXAN-0049 protein domain-containing protein</fullName>
    </recommendedName>
</protein>
<evidence type="ECO:0000259" key="1">
    <source>
        <dbReference type="Pfam" id="PF07791"/>
    </source>
</evidence>